<dbReference type="GO" id="GO:0016787">
    <property type="term" value="F:hydrolase activity"/>
    <property type="evidence" value="ECO:0007669"/>
    <property type="project" value="UniProtKB-KW"/>
</dbReference>
<evidence type="ECO:0000313" key="4">
    <source>
        <dbReference type="Proteomes" id="UP001500984"/>
    </source>
</evidence>
<dbReference type="Pfam" id="PF00795">
    <property type="entry name" value="CN_hydrolase"/>
    <property type="match status" value="1"/>
</dbReference>
<sequence>MPQTTWRGTAQVLLGLFACPDTARILGCMRISAIQLGYGDAESPAERVDRAAALVATQDRSDLIVLPELWQPSGFGYRNWGARAETLEGPTVRAMQDAARAAGSFLHMGSIIEATPEALTRLAAVDHDVTRLPELPDSERGLWNTSVLIGPDGEVCARYRKIHRFGFGSGEPKLLAPGEELVTADIEADGRTVRLGLATCYDLRFPELFRGLLDAGAEIFVVPAAWPAPRVDHWSLLARARAAEDFCAVVAVNTAGYHARTQMGGRSAIIDASGDVLAQAGAAETILTAELDLESIRARRSGFPALNDRRL</sequence>
<keyword evidence="3" id="KW-0378">Hydrolase</keyword>
<reference evidence="3 4" key="1">
    <citation type="journal article" date="2019" name="Int. J. Syst. Evol. Microbiol.">
        <title>The Global Catalogue of Microorganisms (GCM) 10K type strain sequencing project: providing services to taxonomists for standard genome sequencing and annotation.</title>
        <authorList>
            <consortium name="The Broad Institute Genomics Platform"/>
            <consortium name="The Broad Institute Genome Sequencing Center for Infectious Disease"/>
            <person name="Wu L."/>
            <person name="Ma J."/>
        </authorList>
    </citation>
    <scope>NUCLEOTIDE SEQUENCE [LARGE SCALE GENOMIC DNA]</scope>
    <source>
        <strain evidence="3 4">JCM 15900</strain>
    </source>
</reference>
<proteinExistence type="inferred from homology"/>
<protein>
    <submittedName>
        <fullName evidence="3">Carbon-nitrogen family hydrolase</fullName>
    </submittedName>
</protein>
<dbReference type="SUPFAM" id="SSF56317">
    <property type="entry name" value="Carbon-nitrogen hydrolase"/>
    <property type="match status" value="1"/>
</dbReference>
<dbReference type="PANTHER" id="PTHR23088">
    <property type="entry name" value="NITRILASE-RELATED"/>
    <property type="match status" value="1"/>
</dbReference>
<dbReference type="PROSITE" id="PS01227">
    <property type="entry name" value="UPF0012"/>
    <property type="match status" value="1"/>
</dbReference>
<evidence type="ECO:0000313" key="3">
    <source>
        <dbReference type="EMBL" id="GAA2102155.1"/>
    </source>
</evidence>
<dbReference type="EMBL" id="BAAAPZ010000012">
    <property type="protein sequence ID" value="GAA2102155.1"/>
    <property type="molecule type" value="Genomic_DNA"/>
</dbReference>
<feature type="domain" description="CN hydrolase" evidence="2">
    <location>
        <begin position="29"/>
        <end position="293"/>
    </location>
</feature>
<dbReference type="PROSITE" id="PS50263">
    <property type="entry name" value="CN_HYDROLASE"/>
    <property type="match status" value="1"/>
</dbReference>
<dbReference type="InterPro" id="IPR003010">
    <property type="entry name" value="C-N_Hydrolase"/>
</dbReference>
<comment type="caution">
    <text evidence="3">The sequence shown here is derived from an EMBL/GenBank/DDBJ whole genome shotgun (WGS) entry which is preliminary data.</text>
</comment>
<dbReference type="Gene3D" id="3.60.110.10">
    <property type="entry name" value="Carbon-nitrogen hydrolase"/>
    <property type="match status" value="1"/>
</dbReference>
<dbReference type="InterPro" id="IPR036526">
    <property type="entry name" value="C-N_Hydrolase_sf"/>
</dbReference>
<dbReference type="PANTHER" id="PTHR23088:SF27">
    <property type="entry name" value="DEAMINATED GLUTATHIONE AMIDASE"/>
    <property type="match status" value="1"/>
</dbReference>
<accession>A0ABN2X2W3</accession>
<dbReference type="InterPro" id="IPR001110">
    <property type="entry name" value="UPF0012_CS"/>
</dbReference>
<organism evidence="3 4">
    <name type="scientific">Brevibacterium salitolerans</name>
    <dbReference type="NCBI Taxonomy" id="1403566"/>
    <lineage>
        <taxon>Bacteria</taxon>
        <taxon>Bacillati</taxon>
        <taxon>Actinomycetota</taxon>
        <taxon>Actinomycetes</taxon>
        <taxon>Micrococcales</taxon>
        <taxon>Brevibacteriaceae</taxon>
        <taxon>Brevibacterium</taxon>
    </lineage>
</organism>
<gene>
    <name evidence="3" type="ORF">GCM10009823_25430</name>
</gene>
<comment type="similarity">
    <text evidence="1">Belongs to the carbon-nitrogen hydrolase superfamily. NIT1/NIT2 family.</text>
</comment>
<dbReference type="PROSITE" id="PS51257">
    <property type="entry name" value="PROKAR_LIPOPROTEIN"/>
    <property type="match status" value="1"/>
</dbReference>
<dbReference type="Proteomes" id="UP001500984">
    <property type="component" value="Unassembled WGS sequence"/>
</dbReference>
<keyword evidence="4" id="KW-1185">Reference proteome</keyword>
<evidence type="ECO:0000256" key="1">
    <source>
        <dbReference type="ARBA" id="ARBA00010613"/>
    </source>
</evidence>
<name>A0ABN2X2W3_9MICO</name>
<evidence type="ECO:0000259" key="2">
    <source>
        <dbReference type="PROSITE" id="PS50263"/>
    </source>
</evidence>